<keyword evidence="3" id="KW-1185">Reference proteome</keyword>
<dbReference type="InterPro" id="IPR019734">
    <property type="entry name" value="TPR_rpt"/>
</dbReference>
<feature type="compositionally biased region" description="Low complexity" evidence="1">
    <location>
        <begin position="448"/>
        <end position="457"/>
    </location>
</feature>
<feature type="region of interest" description="Disordered" evidence="1">
    <location>
        <begin position="1"/>
        <end position="251"/>
    </location>
</feature>
<feature type="compositionally biased region" description="Low complexity" evidence="1">
    <location>
        <begin position="419"/>
        <end position="428"/>
    </location>
</feature>
<gene>
    <name evidence="2" type="ORF">DFJ67_8327</name>
</gene>
<organism evidence="2 3">
    <name type="scientific">Asanoa ferruginea</name>
    <dbReference type="NCBI Taxonomy" id="53367"/>
    <lineage>
        <taxon>Bacteria</taxon>
        <taxon>Bacillati</taxon>
        <taxon>Actinomycetota</taxon>
        <taxon>Actinomycetes</taxon>
        <taxon>Micromonosporales</taxon>
        <taxon>Micromonosporaceae</taxon>
        <taxon>Asanoa</taxon>
    </lineage>
</organism>
<name>A0A3D9ZZX4_9ACTN</name>
<protein>
    <recommendedName>
        <fullName evidence="4">WG repeat protein</fullName>
    </recommendedName>
</protein>
<feature type="compositionally biased region" description="Basic and acidic residues" evidence="1">
    <location>
        <begin position="44"/>
        <end position="68"/>
    </location>
</feature>
<feature type="compositionally biased region" description="Basic and acidic residues" evidence="1">
    <location>
        <begin position="8"/>
        <end position="22"/>
    </location>
</feature>
<sequence>MEPVSPAYRDEPGSPAYRERPAEPVSPAFRERPVEPVSPAYPDGPRRGEPPVRERFPEPERRTYREEQPAAFQQPAPPRPEERRDERPVPPRYAEERPAAFREPVRPADERPVPFREPVQPPVVDVPDGPRRERRPAAFQGERIAPPPAHVDELPTAPLSPPPPRRPERDGGTPEPWLATPPPPFAPEPAVERDVLPPVEDSGAAEATAAVRVPAPRSGDSAPAYPRRLADDELHAASVGDESSAAEPAASRDDVGWFAAAADEVAATTAPHESPVVAAEAAAKTEPAAVAEEAAAPVEPAAAAEPQQPTEIAEPPKAAQPVEPPKAAQPVEPPKVAEPVEPPKVAEPVEPPKTAEPVEPPKAAQLVEPPKAARPVEPPKAAQPVEPPKTAAPVEPNKAAAPVEPPKAAAPVEPPPAEVPVEVAQEPVPAEEPEAAAPADPVEKAAEPVEPVPAAKDQPAKPKPPVVDGLRLDLHEATRPVSTPPAEPAAAPAAAPAPEPAAESVATSADEVDPGAVEAEPVAAAKAEPAASEPVKDTAEIVDAAPADSAAEETSPAPSPVSPDETETTEEPDEIASADTVLPVPEGTAAGAATALRAPTMLHPVVATPEPDEEKPEQPKDPEQVLAAYQWRFHHETLRELVEDPDELRSIRDQLTAKVDVATDNAARARLLSLRAVVSRILGDLGKALSDGKLALAHAEATGELRRISIAQARLAHVLQWRGDYAEADRLNALANSPELPDRLRATMHEHAGRSCYDQGRYIEACNHFEKALDLRKVDDPELIARTEQALDAVLAKVATNGLGPYPRDEDEILQLHKPPKPHFSEKVQRWGYVDAEFDWAIAPSYAEVQPFKEGVAWVRRPETEPWELIDESGEVLIFASLGYLGVGSFHDGLAWVSHNGRGNWLAIEKSGEVAINIGFEDVRPFRGGVAAVKRGAWGAIDKNGRTVLPPQYSGFSTALTDGRYVDGFTDEGLAVVDSGGRKGVVDRNGRVLVPPRFPALVIHPVAFLVGGGQGLWGALDRRGEPLIDIVHGSRAAVTEEIDRLLADTKPVL</sequence>
<feature type="compositionally biased region" description="Low complexity" evidence="1">
    <location>
        <begin position="391"/>
        <end position="411"/>
    </location>
</feature>
<dbReference type="PANTHER" id="PTHR37841:SF1">
    <property type="entry name" value="DUF3298 DOMAIN-CONTAINING PROTEIN"/>
    <property type="match status" value="1"/>
</dbReference>
<evidence type="ECO:0000313" key="2">
    <source>
        <dbReference type="EMBL" id="REG02235.1"/>
    </source>
</evidence>
<evidence type="ECO:0008006" key="4">
    <source>
        <dbReference type="Google" id="ProtNLM"/>
    </source>
</evidence>
<dbReference type="Pfam" id="PF14903">
    <property type="entry name" value="WG_beta_rep"/>
    <property type="match status" value="3"/>
</dbReference>
<reference evidence="2 3" key="1">
    <citation type="submission" date="2018-08" db="EMBL/GenBank/DDBJ databases">
        <title>Sequencing the genomes of 1000 actinobacteria strains.</title>
        <authorList>
            <person name="Klenk H.-P."/>
        </authorList>
    </citation>
    <scope>NUCLEOTIDE SEQUENCE [LARGE SCALE GENOMIC DNA]</scope>
    <source>
        <strain evidence="2 3">DSM 44099</strain>
    </source>
</reference>
<dbReference type="PANTHER" id="PTHR37841">
    <property type="entry name" value="GLR2918 PROTEIN"/>
    <property type="match status" value="1"/>
</dbReference>
<feature type="compositionally biased region" description="Low complexity" evidence="1">
    <location>
        <begin position="265"/>
        <end position="330"/>
    </location>
</feature>
<dbReference type="EMBL" id="QUMQ01000001">
    <property type="protein sequence ID" value="REG02235.1"/>
    <property type="molecule type" value="Genomic_DNA"/>
</dbReference>
<dbReference type="RefSeq" id="WP_239097007.1">
    <property type="nucleotide sequence ID" value="NZ_BONB01000005.1"/>
</dbReference>
<dbReference type="InterPro" id="IPR032774">
    <property type="entry name" value="WG_beta_rep"/>
</dbReference>
<evidence type="ECO:0000256" key="1">
    <source>
        <dbReference type="SAM" id="MobiDB-lite"/>
    </source>
</evidence>
<accession>A0A3D9ZZX4</accession>
<dbReference type="SUPFAM" id="SSF48452">
    <property type="entry name" value="TPR-like"/>
    <property type="match status" value="1"/>
</dbReference>
<evidence type="ECO:0000313" key="3">
    <source>
        <dbReference type="Proteomes" id="UP000256913"/>
    </source>
</evidence>
<feature type="compositionally biased region" description="Acidic residues" evidence="1">
    <location>
        <begin position="564"/>
        <end position="576"/>
    </location>
</feature>
<dbReference type="Proteomes" id="UP000256913">
    <property type="component" value="Unassembled WGS sequence"/>
</dbReference>
<comment type="caution">
    <text evidence="2">The sequence shown here is derived from an EMBL/GenBank/DDBJ whole genome shotgun (WGS) entry which is preliminary data.</text>
</comment>
<feature type="compositionally biased region" description="Low complexity" evidence="1">
    <location>
        <begin position="116"/>
        <end position="127"/>
    </location>
</feature>
<feature type="compositionally biased region" description="Low complexity" evidence="1">
    <location>
        <begin position="204"/>
        <end position="217"/>
    </location>
</feature>
<dbReference type="SMART" id="SM00028">
    <property type="entry name" value="TPR"/>
    <property type="match status" value="2"/>
</dbReference>
<proteinExistence type="predicted"/>
<dbReference type="InterPro" id="IPR011990">
    <property type="entry name" value="TPR-like_helical_dom_sf"/>
</dbReference>
<feature type="compositionally biased region" description="Basic and acidic residues" evidence="1">
    <location>
        <begin position="79"/>
        <end position="114"/>
    </location>
</feature>
<dbReference type="Gene3D" id="1.25.40.10">
    <property type="entry name" value="Tetratricopeptide repeat domain"/>
    <property type="match status" value="1"/>
</dbReference>
<feature type="compositionally biased region" description="Low complexity" evidence="1">
    <location>
        <begin position="488"/>
        <end position="533"/>
    </location>
</feature>
<feature type="region of interest" description="Disordered" evidence="1">
    <location>
        <begin position="265"/>
        <end position="584"/>
    </location>
</feature>
<dbReference type="AlphaFoldDB" id="A0A3D9ZZX4"/>